<gene>
    <name evidence="1" type="ORF">LCGC14_2205870</name>
</gene>
<organism evidence="1">
    <name type="scientific">marine sediment metagenome</name>
    <dbReference type="NCBI Taxonomy" id="412755"/>
    <lineage>
        <taxon>unclassified sequences</taxon>
        <taxon>metagenomes</taxon>
        <taxon>ecological metagenomes</taxon>
    </lineage>
</organism>
<dbReference type="EMBL" id="LAZR01029164">
    <property type="protein sequence ID" value="KKL60386.1"/>
    <property type="molecule type" value="Genomic_DNA"/>
</dbReference>
<accession>A0A0F9E2N2</accession>
<proteinExistence type="predicted"/>
<comment type="caution">
    <text evidence="1">The sequence shown here is derived from an EMBL/GenBank/DDBJ whole genome shotgun (WGS) entry which is preliminary data.</text>
</comment>
<name>A0A0F9E2N2_9ZZZZ</name>
<evidence type="ECO:0000313" key="1">
    <source>
        <dbReference type="EMBL" id="KKL60386.1"/>
    </source>
</evidence>
<protein>
    <submittedName>
        <fullName evidence="1">Uncharacterized protein</fullName>
    </submittedName>
</protein>
<reference evidence="1" key="1">
    <citation type="journal article" date="2015" name="Nature">
        <title>Complex archaea that bridge the gap between prokaryotes and eukaryotes.</title>
        <authorList>
            <person name="Spang A."/>
            <person name="Saw J.H."/>
            <person name="Jorgensen S.L."/>
            <person name="Zaremba-Niedzwiedzka K."/>
            <person name="Martijn J."/>
            <person name="Lind A.E."/>
            <person name="van Eijk R."/>
            <person name="Schleper C."/>
            <person name="Guy L."/>
            <person name="Ettema T.J."/>
        </authorList>
    </citation>
    <scope>NUCLEOTIDE SEQUENCE</scope>
</reference>
<dbReference type="AlphaFoldDB" id="A0A0F9E2N2"/>
<sequence length="49" mass="5634">MSQSVDMRKELEAAIVDTLDDLDLDFALMSVKVQRLLIRFQGFPYVFPA</sequence>